<dbReference type="EMBL" id="LAZR01027841">
    <property type="protein sequence ID" value="KKL64449.1"/>
    <property type="molecule type" value="Genomic_DNA"/>
</dbReference>
<evidence type="ECO:0000259" key="2">
    <source>
        <dbReference type="Pfam" id="PF17288"/>
    </source>
</evidence>
<dbReference type="Gene3D" id="2.170.16.10">
    <property type="entry name" value="Hedgehog/Intein (Hint) domain"/>
    <property type="match status" value="1"/>
</dbReference>
<evidence type="ECO:0000313" key="3">
    <source>
        <dbReference type="EMBL" id="KKL64449.1"/>
    </source>
</evidence>
<sequence length="643" mass="72357">NNFILLEGGTYSSKTYSALQAIMVIAQEAIDKLDIDIVSESIPHLKGGCLKDFFNIMEETQEHNPSFNQTDHIYKRKDWKTTLTFLSADNNKALGMRRDILFINEGDTLSWNIARELISRTNRFAIIDWNPRSEFWAHEYYLNDPKWSYSHSTYKDALHVIPPGKREDIEDLGSKDPNYRNVYELGLLGTIEGLVHPFFDQIDELPKGDYFYGMDFGFTNDPTVLTKHVIIGDELFSQELIYETGLTNDEISRKMDLVKVRHNYDEIWADSAEPKSIEEISLKGYNIKPSEKGKGSVDFGIQKVNQYRQRWTKDSLNCIKEQKNFSFIKDKDGAFTDKTTHKWSHGMDSLVSGTKIRTKRGEVRIEDVTMADLVLTRGGWKQVLFSGETASNKEVHTIKFSNGDSITGTPDHEIWINGKGFTPLNTCRYGDIIKVCGRQSNITDVDITVILKHLTGRIGCILGLGHRLNDTSTDRYGLTITGKFLKVARFTIKTIIHSIMSYRTLNVYLLDGITSIIQPLYLSGSESGSGLTSESTRRRLMNGTGQKKAGSGIRFTGDYAGKGENPPRGDARIASKNISAVKLVGQQSSAQTSVNHSQGGEQEETILKRFVSGAVRIFRRTSIGLGIVAPVYVLNVSEPHKDK</sequence>
<dbReference type="PANTHER" id="PTHR39184:SF1">
    <property type="entry name" value="PBSX PHAGE TERMINASE LARGE SUBUNIT"/>
    <property type="match status" value="1"/>
</dbReference>
<name>A0A0F9DRS8_9ZZZZ</name>
<feature type="region of interest" description="Disordered" evidence="1">
    <location>
        <begin position="542"/>
        <end position="569"/>
    </location>
</feature>
<dbReference type="InterPro" id="IPR036844">
    <property type="entry name" value="Hint_dom_sf"/>
</dbReference>
<dbReference type="GO" id="GO:0016539">
    <property type="term" value="P:intein-mediated protein splicing"/>
    <property type="evidence" value="ECO:0007669"/>
    <property type="project" value="InterPro"/>
</dbReference>
<feature type="non-terminal residue" evidence="3">
    <location>
        <position position="1"/>
    </location>
</feature>
<proteinExistence type="predicted"/>
<accession>A0A0F9DRS8</accession>
<evidence type="ECO:0000256" key="1">
    <source>
        <dbReference type="SAM" id="MobiDB-lite"/>
    </source>
</evidence>
<dbReference type="Gene3D" id="3.40.50.300">
    <property type="entry name" value="P-loop containing nucleotide triphosphate hydrolases"/>
    <property type="match status" value="1"/>
</dbReference>
<comment type="caution">
    <text evidence="3">The sequence shown here is derived from an EMBL/GenBank/DDBJ whole genome shotgun (WGS) entry which is preliminary data.</text>
</comment>
<organism evidence="3">
    <name type="scientific">marine sediment metagenome</name>
    <dbReference type="NCBI Taxonomy" id="412755"/>
    <lineage>
        <taxon>unclassified sequences</taxon>
        <taxon>metagenomes</taxon>
        <taxon>ecological metagenomes</taxon>
    </lineage>
</organism>
<dbReference type="Pfam" id="PF17288">
    <property type="entry name" value="Terminase_3C"/>
    <property type="match status" value="1"/>
</dbReference>
<dbReference type="InterPro" id="IPR035413">
    <property type="entry name" value="Terminase_L_C"/>
</dbReference>
<dbReference type="Gene3D" id="3.30.420.280">
    <property type="match status" value="1"/>
</dbReference>
<dbReference type="PANTHER" id="PTHR39184">
    <property type="match status" value="1"/>
</dbReference>
<feature type="non-terminal residue" evidence="3">
    <location>
        <position position="643"/>
    </location>
</feature>
<dbReference type="AlphaFoldDB" id="A0A0F9DRS8"/>
<feature type="domain" description="Phage terminase large subunit C-terminal" evidence="2">
    <location>
        <begin position="215"/>
        <end position="329"/>
    </location>
</feature>
<reference evidence="3" key="1">
    <citation type="journal article" date="2015" name="Nature">
        <title>Complex archaea that bridge the gap between prokaryotes and eukaryotes.</title>
        <authorList>
            <person name="Spang A."/>
            <person name="Saw J.H."/>
            <person name="Jorgensen S.L."/>
            <person name="Zaremba-Niedzwiedzka K."/>
            <person name="Martijn J."/>
            <person name="Lind A.E."/>
            <person name="van Eijk R."/>
            <person name="Schleper C."/>
            <person name="Guy L."/>
            <person name="Ettema T.J."/>
        </authorList>
    </citation>
    <scope>NUCLEOTIDE SEQUENCE</scope>
</reference>
<protein>
    <recommendedName>
        <fullName evidence="2">Phage terminase large subunit C-terminal domain-containing protein</fullName>
    </recommendedName>
</protein>
<dbReference type="InterPro" id="IPR052380">
    <property type="entry name" value="Viral_DNA_packaging_terminase"/>
</dbReference>
<dbReference type="InterPro" id="IPR027417">
    <property type="entry name" value="P-loop_NTPase"/>
</dbReference>
<dbReference type="PROSITE" id="PS50817">
    <property type="entry name" value="INTEIN_N_TER"/>
    <property type="match status" value="1"/>
</dbReference>
<gene>
    <name evidence="3" type="ORF">LCGC14_2164930</name>
</gene>
<dbReference type="SUPFAM" id="SSF51294">
    <property type="entry name" value="Hedgehog/intein (Hint) domain"/>
    <property type="match status" value="1"/>
</dbReference>
<dbReference type="InterPro" id="IPR006141">
    <property type="entry name" value="Intein_N"/>
</dbReference>